<dbReference type="Proteomes" id="UP000054928">
    <property type="component" value="Unassembled WGS sequence"/>
</dbReference>
<dbReference type="EMBL" id="CCYD01000645">
    <property type="protein sequence ID" value="CEG42608.1"/>
    <property type="molecule type" value="Genomic_DNA"/>
</dbReference>
<name>A0A0P1AMP8_PLAHL</name>
<proteinExistence type="predicted"/>
<evidence type="ECO:0000313" key="2">
    <source>
        <dbReference type="Proteomes" id="UP000054928"/>
    </source>
</evidence>
<sequence length="69" mass="8024">MCASLLALSDPDRIIRIVTDHSDFPNGRYLLQTDAIRHVAKSQHKLMGHWFLMMMMTEEGTVKLFFDKD</sequence>
<dbReference type="AlphaFoldDB" id="A0A0P1AMP8"/>
<dbReference type="GeneID" id="36407925"/>
<dbReference type="RefSeq" id="XP_024578977.1">
    <property type="nucleotide sequence ID" value="XM_024728507.1"/>
</dbReference>
<evidence type="ECO:0000313" key="1">
    <source>
        <dbReference type="EMBL" id="CEG42608.1"/>
    </source>
</evidence>
<keyword evidence="2" id="KW-1185">Reference proteome</keyword>
<protein>
    <submittedName>
        <fullName evidence="1">Uncharacterized protein</fullName>
    </submittedName>
</protein>
<organism evidence="1 2">
    <name type="scientific">Plasmopara halstedii</name>
    <name type="common">Downy mildew of sunflower</name>
    <dbReference type="NCBI Taxonomy" id="4781"/>
    <lineage>
        <taxon>Eukaryota</taxon>
        <taxon>Sar</taxon>
        <taxon>Stramenopiles</taxon>
        <taxon>Oomycota</taxon>
        <taxon>Peronosporomycetes</taxon>
        <taxon>Peronosporales</taxon>
        <taxon>Peronosporaceae</taxon>
        <taxon>Plasmopara</taxon>
    </lineage>
</organism>
<accession>A0A0P1AMP8</accession>
<reference evidence="2" key="1">
    <citation type="submission" date="2014-09" db="EMBL/GenBank/DDBJ databases">
        <authorList>
            <person name="Sharma Rahul"/>
            <person name="Thines Marco"/>
        </authorList>
    </citation>
    <scope>NUCLEOTIDE SEQUENCE [LARGE SCALE GENOMIC DNA]</scope>
</reference>